<evidence type="ECO:0000256" key="2">
    <source>
        <dbReference type="ARBA" id="ARBA00023125"/>
    </source>
</evidence>
<dbReference type="Gene3D" id="1.10.357.10">
    <property type="entry name" value="Tetracycline Repressor, domain 2"/>
    <property type="match status" value="1"/>
</dbReference>
<name>A0A3S8UBE5_9RHOB</name>
<dbReference type="PROSITE" id="PS01081">
    <property type="entry name" value="HTH_TETR_1"/>
    <property type="match status" value="1"/>
</dbReference>
<dbReference type="KEGG" id="taw:EI545_20240"/>
<dbReference type="OrthoDB" id="9811084at2"/>
<dbReference type="PANTHER" id="PTHR47506">
    <property type="entry name" value="TRANSCRIPTIONAL REGULATORY PROTEIN"/>
    <property type="match status" value="1"/>
</dbReference>
<dbReference type="InterPro" id="IPR009057">
    <property type="entry name" value="Homeodomain-like_sf"/>
</dbReference>
<dbReference type="PRINTS" id="PR00455">
    <property type="entry name" value="HTHTETR"/>
</dbReference>
<dbReference type="Pfam" id="PF00440">
    <property type="entry name" value="TetR_N"/>
    <property type="match status" value="1"/>
</dbReference>
<dbReference type="Pfam" id="PF21351">
    <property type="entry name" value="TetR_C_41"/>
    <property type="match status" value="1"/>
</dbReference>
<sequence length="197" mass="21421">MSTYRTSRAAAAQATTDRLIATAHRAFADRGFADVSLDALAAEAGVTRGALHHHFTNKAGLFEAVLRRIDAELAAEMQAVAEQHSDPWDGFRACFHTYLDSVLRPDRCRILFQDAPAVLGMKSVDILMESGFGSMVEDLQLFIATDRIRAPDAEALGHLLNGASINLAFWAAEGDPGENRRQRAHATLAALFDQLTA</sequence>
<dbReference type="AlphaFoldDB" id="A0A3S8UBE5"/>
<evidence type="ECO:0000256" key="4">
    <source>
        <dbReference type="PROSITE-ProRule" id="PRU00335"/>
    </source>
</evidence>
<organism evidence="6 7">
    <name type="scientific">Tabrizicola piscis</name>
    <dbReference type="NCBI Taxonomy" id="2494374"/>
    <lineage>
        <taxon>Bacteria</taxon>
        <taxon>Pseudomonadati</taxon>
        <taxon>Pseudomonadota</taxon>
        <taxon>Alphaproteobacteria</taxon>
        <taxon>Rhodobacterales</taxon>
        <taxon>Paracoccaceae</taxon>
        <taxon>Tabrizicola</taxon>
    </lineage>
</organism>
<feature type="domain" description="HTH tetR-type" evidence="5">
    <location>
        <begin position="13"/>
        <end position="73"/>
    </location>
</feature>
<keyword evidence="7" id="KW-1185">Reference proteome</keyword>
<evidence type="ECO:0000256" key="1">
    <source>
        <dbReference type="ARBA" id="ARBA00023015"/>
    </source>
</evidence>
<dbReference type="RefSeq" id="WP_125327158.1">
    <property type="nucleotide sequence ID" value="NZ_CP034328.1"/>
</dbReference>
<keyword evidence="1" id="KW-0805">Transcription regulation</keyword>
<dbReference type="EMBL" id="CP034328">
    <property type="protein sequence ID" value="AZL60947.1"/>
    <property type="molecule type" value="Genomic_DNA"/>
</dbReference>
<evidence type="ECO:0000256" key="3">
    <source>
        <dbReference type="ARBA" id="ARBA00023163"/>
    </source>
</evidence>
<keyword evidence="3" id="KW-0804">Transcription</keyword>
<dbReference type="InterPro" id="IPR049484">
    <property type="entry name" value="Rv0078-like_C"/>
</dbReference>
<reference evidence="6 7" key="1">
    <citation type="submission" date="2018-12" db="EMBL/GenBank/DDBJ databases">
        <title>Complete genome sequencing of Tabrizicola sp. K13M18.</title>
        <authorList>
            <person name="Bae J.-W."/>
        </authorList>
    </citation>
    <scope>NUCLEOTIDE SEQUENCE [LARGE SCALE GENOMIC DNA]</scope>
    <source>
        <strain evidence="6 7">K13M18</strain>
    </source>
</reference>
<gene>
    <name evidence="6" type="ORF">EI545_20240</name>
</gene>
<dbReference type="PANTHER" id="PTHR47506:SF1">
    <property type="entry name" value="HTH-TYPE TRANSCRIPTIONAL REGULATOR YJDC"/>
    <property type="match status" value="1"/>
</dbReference>
<dbReference type="PROSITE" id="PS50977">
    <property type="entry name" value="HTH_TETR_2"/>
    <property type="match status" value="1"/>
</dbReference>
<dbReference type="InterPro" id="IPR001647">
    <property type="entry name" value="HTH_TetR"/>
</dbReference>
<dbReference type="InterPro" id="IPR023772">
    <property type="entry name" value="DNA-bd_HTH_TetR-type_CS"/>
</dbReference>
<protein>
    <submittedName>
        <fullName evidence="6">TetR/AcrR family transcriptional regulator</fullName>
    </submittedName>
</protein>
<accession>A0A3S8UBE5</accession>
<evidence type="ECO:0000313" key="6">
    <source>
        <dbReference type="EMBL" id="AZL60947.1"/>
    </source>
</evidence>
<keyword evidence="2 4" id="KW-0238">DNA-binding</keyword>
<evidence type="ECO:0000259" key="5">
    <source>
        <dbReference type="PROSITE" id="PS50977"/>
    </source>
</evidence>
<evidence type="ECO:0000313" key="7">
    <source>
        <dbReference type="Proteomes" id="UP000282002"/>
    </source>
</evidence>
<dbReference type="SUPFAM" id="SSF46689">
    <property type="entry name" value="Homeodomain-like"/>
    <property type="match status" value="1"/>
</dbReference>
<dbReference type="Proteomes" id="UP000282002">
    <property type="component" value="Chromosome"/>
</dbReference>
<proteinExistence type="predicted"/>
<feature type="DNA-binding region" description="H-T-H motif" evidence="4">
    <location>
        <begin position="36"/>
        <end position="55"/>
    </location>
</feature>
<dbReference type="GO" id="GO:0003677">
    <property type="term" value="F:DNA binding"/>
    <property type="evidence" value="ECO:0007669"/>
    <property type="project" value="UniProtKB-UniRule"/>
</dbReference>